<accession>A0A1W1I1L6</accession>
<dbReference type="PANTHER" id="PTHR14087">
    <property type="entry name" value="THYMOCYTE NUCLEAR PROTEIN 1"/>
    <property type="match status" value="1"/>
</dbReference>
<dbReference type="FunFam" id="3.10.590.10:FF:000003">
    <property type="entry name" value="Thymocyte nuclear protein 1"/>
    <property type="match status" value="1"/>
</dbReference>
<dbReference type="Gene3D" id="3.10.590.10">
    <property type="entry name" value="ph1033 like domains"/>
    <property type="match status" value="1"/>
</dbReference>
<dbReference type="EMBL" id="LT828648">
    <property type="protein sequence ID" value="SLM46871.1"/>
    <property type="molecule type" value="Genomic_DNA"/>
</dbReference>
<dbReference type="RefSeq" id="WP_080885486.1">
    <property type="nucleotide sequence ID" value="NZ_LT828648.1"/>
</dbReference>
<evidence type="ECO:0000313" key="3">
    <source>
        <dbReference type="EMBL" id="SLM46871.1"/>
    </source>
</evidence>
<dbReference type="CDD" id="cd21133">
    <property type="entry name" value="EVE"/>
    <property type="match status" value="1"/>
</dbReference>
<protein>
    <recommendedName>
        <fullName evidence="2">EVE domain-containing protein</fullName>
    </recommendedName>
</protein>
<dbReference type="InterPro" id="IPR052181">
    <property type="entry name" value="5hmC_binding"/>
</dbReference>
<evidence type="ECO:0000256" key="1">
    <source>
        <dbReference type="ARBA" id="ARBA00022553"/>
    </source>
</evidence>
<proteinExistence type="predicted"/>
<dbReference type="KEGG" id="nja:NSJP_0699"/>
<dbReference type="PANTHER" id="PTHR14087:SF7">
    <property type="entry name" value="THYMOCYTE NUCLEAR PROTEIN 1"/>
    <property type="match status" value="1"/>
</dbReference>
<name>A0A1W1I1L6_9BACT</name>
<keyword evidence="4" id="KW-1185">Reference proteome</keyword>
<reference evidence="3 4" key="1">
    <citation type="submission" date="2017-03" db="EMBL/GenBank/DDBJ databases">
        <authorList>
            <person name="Afonso C.L."/>
            <person name="Miller P.J."/>
            <person name="Scott M.A."/>
            <person name="Spackman E."/>
            <person name="Goraichik I."/>
            <person name="Dimitrov K.M."/>
            <person name="Suarez D.L."/>
            <person name="Swayne D.E."/>
        </authorList>
    </citation>
    <scope>NUCLEOTIDE SEQUENCE [LARGE SCALE GENOMIC DNA]</scope>
    <source>
        <strain evidence="3">Genome sequencing of Nitrospira japonica strain NJ11</strain>
    </source>
</reference>
<evidence type="ECO:0000259" key="2">
    <source>
        <dbReference type="Pfam" id="PF01878"/>
    </source>
</evidence>
<dbReference type="OrthoDB" id="9791347at2"/>
<dbReference type="InterPro" id="IPR015947">
    <property type="entry name" value="PUA-like_sf"/>
</dbReference>
<dbReference type="SUPFAM" id="SSF88697">
    <property type="entry name" value="PUA domain-like"/>
    <property type="match status" value="1"/>
</dbReference>
<evidence type="ECO:0000313" key="4">
    <source>
        <dbReference type="Proteomes" id="UP000192042"/>
    </source>
</evidence>
<dbReference type="InterPro" id="IPR047197">
    <property type="entry name" value="THYN1-like_EVE"/>
</dbReference>
<dbReference type="Proteomes" id="UP000192042">
    <property type="component" value="Chromosome I"/>
</dbReference>
<dbReference type="InterPro" id="IPR002740">
    <property type="entry name" value="EVE_domain"/>
</dbReference>
<dbReference type="Pfam" id="PF01878">
    <property type="entry name" value="EVE"/>
    <property type="match status" value="1"/>
</dbReference>
<dbReference type="AlphaFoldDB" id="A0A1W1I1L6"/>
<sequence length="165" mass="18908">MSASRRYWLVKSEPSVFSIRDLAKSPKQRTSWDGVRNYQARNYMRQMVLGDQVLFYHSNADPPCIVGIAEVVRTAYADDTQFDKSSHHYDPGSSKSAPRWDMVDLGYRREFPVSLSLDRLRGEPDLKRMELLRKGSRLSVQPVTPSEWNCILELAGVGKKNRKTG</sequence>
<organism evidence="3 4">
    <name type="scientific">Nitrospira japonica</name>
    <dbReference type="NCBI Taxonomy" id="1325564"/>
    <lineage>
        <taxon>Bacteria</taxon>
        <taxon>Pseudomonadati</taxon>
        <taxon>Nitrospirota</taxon>
        <taxon>Nitrospiria</taxon>
        <taxon>Nitrospirales</taxon>
        <taxon>Nitrospiraceae</taxon>
        <taxon>Nitrospira</taxon>
    </lineage>
</organism>
<feature type="domain" description="EVE" evidence="2">
    <location>
        <begin position="6"/>
        <end position="154"/>
    </location>
</feature>
<gene>
    <name evidence="3" type="ORF">NSJP_0699</name>
</gene>
<keyword evidence="1" id="KW-0597">Phosphoprotein</keyword>